<feature type="transmembrane region" description="Helical" evidence="8">
    <location>
        <begin position="86"/>
        <end position="108"/>
    </location>
</feature>
<feature type="compositionally biased region" description="Basic and acidic residues" evidence="9">
    <location>
        <begin position="21"/>
        <end position="34"/>
    </location>
</feature>
<feature type="compositionally biased region" description="Basic and acidic residues" evidence="9">
    <location>
        <begin position="1"/>
        <end position="11"/>
    </location>
</feature>
<dbReference type="EMBL" id="AYYK01000022">
    <property type="protein sequence ID" value="KRM78318.1"/>
    <property type="molecule type" value="Genomic_DNA"/>
</dbReference>
<keyword evidence="7 8" id="KW-0131">Cell cycle</keyword>
<protein>
    <recommendedName>
        <fullName evidence="8">Cell division protein DivIB</fullName>
    </recommendedName>
</protein>
<sequence length="313" mass="35726">MKKNDDSKNVAERNPSATLESWKKFKQEQDERRKNPQYKPKVTESKTATTSKKKKQARQSTQQKQSSPPKSKPIRPKLSKEKRRQLSWQVVFIIVFFGTIMGGLIYHVSPKAKIEDVSVTGIKLTAAQDVIDASHLSGKDYVSTTWLHRNRVASTVKQKLPALKQVSLKFNHWNKVEIVVKEHQTVGFFANKNGYQRILSNGYIDNEVLAKPLGNFPVYDGFKSGPELNRIIKLYAKMPNQIQNAISEIKSDPSKTNPYRIHLYMNDGNEVVADSRTVIDRLKYYGNIVAQTKKKGIVDLEVGAYFVPFDEKK</sequence>
<keyword evidence="4 8" id="KW-0812">Transmembrane</keyword>
<evidence type="ECO:0000256" key="4">
    <source>
        <dbReference type="ARBA" id="ARBA00022692"/>
    </source>
</evidence>
<dbReference type="InterPro" id="IPR034746">
    <property type="entry name" value="POTRA"/>
</dbReference>
<comment type="function">
    <text evidence="8">Cell division protein that may be involved in stabilizing or promoting the assembly of the division complex.</text>
</comment>
<keyword evidence="5 8" id="KW-1133">Transmembrane helix</keyword>
<dbReference type="InterPro" id="IPR050487">
    <property type="entry name" value="FtsQ_DivIB"/>
</dbReference>
<gene>
    <name evidence="8" type="primary">divIB</name>
    <name evidence="11" type="ORF">FC84_GL001140</name>
</gene>
<evidence type="ECO:0000256" key="3">
    <source>
        <dbReference type="ARBA" id="ARBA00022618"/>
    </source>
</evidence>
<organism evidence="11 12">
    <name type="scientific">Lapidilactobacillus dextrinicus DSM 20335</name>
    <dbReference type="NCBI Taxonomy" id="1423738"/>
    <lineage>
        <taxon>Bacteria</taxon>
        <taxon>Bacillati</taxon>
        <taxon>Bacillota</taxon>
        <taxon>Bacilli</taxon>
        <taxon>Lactobacillales</taxon>
        <taxon>Lactobacillaceae</taxon>
        <taxon>Lapidilactobacillus</taxon>
    </lineage>
</organism>
<keyword evidence="12" id="KW-1185">Reference proteome</keyword>
<dbReference type="PANTHER" id="PTHR37820:SF1">
    <property type="entry name" value="CELL DIVISION PROTEIN FTSQ"/>
    <property type="match status" value="1"/>
</dbReference>
<comment type="subcellular location">
    <subcellularLocation>
        <location evidence="8">Cell membrane</location>
        <topology evidence="8">Single-pass type II membrane protein</topology>
    </subcellularLocation>
    <subcellularLocation>
        <location evidence="1">Membrane</location>
    </subcellularLocation>
    <text evidence="8">Localizes to the division septum.</text>
</comment>
<feature type="domain" description="POTRA" evidence="10">
    <location>
        <begin position="112"/>
        <end position="183"/>
    </location>
</feature>
<dbReference type="Gene3D" id="3.40.50.10960">
    <property type="match status" value="1"/>
</dbReference>
<evidence type="ECO:0000256" key="6">
    <source>
        <dbReference type="ARBA" id="ARBA00023136"/>
    </source>
</evidence>
<reference evidence="11 12" key="1">
    <citation type="journal article" date="2015" name="Genome Announc.">
        <title>Expanding the biotechnology potential of lactobacilli through comparative genomics of 213 strains and associated genera.</title>
        <authorList>
            <person name="Sun Z."/>
            <person name="Harris H.M."/>
            <person name="McCann A."/>
            <person name="Guo C."/>
            <person name="Argimon S."/>
            <person name="Zhang W."/>
            <person name="Yang X."/>
            <person name="Jeffery I.B."/>
            <person name="Cooney J.C."/>
            <person name="Kagawa T.F."/>
            <person name="Liu W."/>
            <person name="Song Y."/>
            <person name="Salvetti E."/>
            <person name="Wrobel A."/>
            <person name="Rasinkangas P."/>
            <person name="Parkhill J."/>
            <person name="Rea M.C."/>
            <person name="O'Sullivan O."/>
            <person name="Ritari J."/>
            <person name="Douillard F.P."/>
            <person name="Paul Ross R."/>
            <person name="Yang R."/>
            <person name="Briner A.E."/>
            <person name="Felis G.E."/>
            <person name="de Vos W.M."/>
            <person name="Barrangou R."/>
            <person name="Klaenhammer T.R."/>
            <person name="Caufield P.W."/>
            <person name="Cui Y."/>
            <person name="Zhang H."/>
            <person name="O'Toole P.W."/>
        </authorList>
    </citation>
    <scope>NUCLEOTIDE SEQUENCE [LARGE SCALE GENOMIC DNA]</scope>
    <source>
        <strain evidence="11 12">DSM 20335</strain>
    </source>
</reference>
<dbReference type="PANTHER" id="PTHR37820">
    <property type="entry name" value="CELL DIVISION PROTEIN DIVIB"/>
    <property type="match status" value="1"/>
</dbReference>
<evidence type="ECO:0000256" key="8">
    <source>
        <dbReference type="HAMAP-Rule" id="MF_00912"/>
    </source>
</evidence>
<evidence type="ECO:0000256" key="7">
    <source>
        <dbReference type="ARBA" id="ARBA00023306"/>
    </source>
</evidence>
<dbReference type="AlphaFoldDB" id="A0A0R2BFS7"/>
<dbReference type="PATRIC" id="fig|1423738.3.peg.1153"/>
<dbReference type="InterPro" id="IPR005548">
    <property type="entry name" value="Cell_div_FtsQ/DivIB_C"/>
</dbReference>
<dbReference type="InterPro" id="IPR026580">
    <property type="entry name" value="DivIB"/>
</dbReference>
<dbReference type="Pfam" id="PF08478">
    <property type="entry name" value="POTRA_1"/>
    <property type="match status" value="1"/>
</dbReference>
<proteinExistence type="inferred from homology"/>
<comment type="caution">
    <text evidence="11">The sequence shown here is derived from an EMBL/GenBank/DDBJ whole genome shotgun (WGS) entry which is preliminary data.</text>
</comment>
<dbReference type="PROSITE" id="PS51779">
    <property type="entry name" value="POTRA"/>
    <property type="match status" value="1"/>
</dbReference>
<dbReference type="GO" id="GO:0005886">
    <property type="term" value="C:plasma membrane"/>
    <property type="evidence" value="ECO:0007669"/>
    <property type="project" value="UniProtKB-SubCell"/>
</dbReference>
<name>A0A0R2BFS7_9LACO</name>
<dbReference type="InterPro" id="IPR013685">
    <property type="entry name" value="POTRA_FtsQ_type"/>
</dbReference>
<evidence type="ECO:0000313" key="11">
    <source>
        <dbReference type="EMBL" id="KRM78318.1"/>
    </source>
</evidence>
<keyword evidence="6 8" id="KW-0472">Membrane</keyword>
<accession>A0A0R2BFS7</accession>
<keyword evidence="2 8" id="KW-1003">Cell membrane</keyword>
<evidence type="ECO:0000256" key="1">
    <source>
        <dbReference type="ARBA" id="ARBA00004370"/>
    </source>
</evidence>
<dbReference type="OrthoDB" id="1819027at2"/>
<dbReference type="Proteomes" id="UP000051813">
    <property type="component" value="Unassembled WGS sequence"/>
</dbReference>
<dbReference type="GO" id="GO:0032153">
    <property type="term" value="C:cell division site"/>
    <property type="evidence" value="ECO:0007669"/>
    <property type="project" value="UniProtKB-UniRule"/>
</dbReference>
<feature type="compositionally biased region" description="Low complexity" evidence="9">
    <location>
        <begin position="58"/>
        <end position="69"/>
    </location>
</feature>
<evidence type="ECO:0000256" key="9">
    <source>
        <dbReference type="SAM" id="MobiDB-lite"/>
    </source>
</evidence>
<dbReference type="Pfam" id="PF03799">
    <property type="entry name" value="FtsQ_DivIB_C"/>
    <property type="match status" value="1"/>
</dbReference>
<keyword evidence="3 8" id="KW-0132">Cell division</keyword>
<feature type="region of interest" description="Disordered" evidence="9">
    <location>
        <begin position="1"/>
        <end position="80"/>
    </location>
</feature>
<evidence type="ECO:0000256" key="5">
    <source>
        <dbReference type="ARBA" id="ARBA00022989"/>
    </source>
</evidence>
<comment type="similarity">
    <text evidence="8">Belongs to the FtsQ/DivIB family. DivIB subfamily.</text>
</comment>
<dbReference type="HAMAP" id="MF_00912">
    <property type="entry name" value="DivIB"/>
    <property type="match status" value="1"/>
</dbReference>
<dbReference type="GO" id="GO:0043093">
    <property type="term" value="P:FtsZ-dependent cytokinesis"/>
    <property type="evidence" value="ECO:0007669"/>
    <property type="project" value="UniProtKB-UniRule"/>
</dbReference>
<dbReference type="RefSeq" id="WP_151425861.1">
    <property type="nucleotide sequence ID" value="NZ_AYYK01000022.1"/>
</dbReference>
<evidence type="ECO:0000313" key="12">
    <source>
        <dbReference type="Proteomes" id="UP000051813"/>
    </source>
</evidence>
<evidence type="ECO:0000259" key="10">
    <source>
        <dbReference type="PROSITE" id="PS51779"/>
    </source>
</evidence>
<evidence type="ECO:0000256" key="2">
    <source>
        <dbReference type="ARBA" id="ARBA00022475"/>
    </source>
</evidence>
<dbReference type="STRING" id="1423738.FC84_GL001140"/>